<gene>
    <name evidence="1" type="ORF">K4G66_14030</name>
</gene>
<sequence>MKKIITVLLSFLIISCSTNERNNEGTEEQKLENQPTEINSEFQNYVKSLDKIPLPLTNNTLESLPELSKNYDKQAFEKYKAQYTVEPLGIFYQSNNIIAIVDVGIGDYGPAPNLTTFDRSGKKIDSISFYQKSGTDMLYEGIEYLTLYKAGKISVVDTVKIWEANEDGTDRIDSTMKTSSNTTVYQVMSDGRIDKK</sequence>
<dbReference type="AlphaFoldDB" id="A0AA49JJI9"/>
<name>A0AA49JJI9_9BACT</name>
<protein>
    <recommendedName>
        <fullName evidence="2">Lipoprotein</fullName>
    </recommendedName>
</protein>
<accession>A0AA49JJI9</accession>
<organism evidence="1">
    <name type="scientific">Roseihalotalea indica</name>
    <dbReference type="NCBI Taxonomy" id="2867963"/>
    <lineage>
        <taxon>Bacteria</taxon>
        <taxon>Pseudomonadati</taxon>
        <taxon>Bacteroidota</taxon>
        <taxon>Cytophagia</taxon>
        <taxon>Cytophagales</taxon>
        <taxon>Catalimonadaceae</taxon>
        <taxon>Roseihalotalea</taxon>
    </lineage>
</organism>
<reference evidence="1" key="1">
    <citation type="journal article" date="2023" name="Comput. Struct. Biotechnol. J.">
        <title>Discovery of a novel marine Bacteroidetes with a rich repertoire of carbohydrate-active enzymes.</title>
        <authorList>
            <person name="Chen B."/>
            <person name="Liu G."/>
            <person name="Chen Q."/>
            <person name="Wang H."/>
            <person name="Liu L."/>
            <person name="Tang K."/>
        </authorList>
    </citation>
    <scope>NUCLEOTIDE SEQUENCE</scope>
    <source>
        <strain evidence="1">TK19036</strain>
    </source>
</reference>
<evidence type="ECO:0000313" key="1">
    <source>
        <dbReference type="EMBL" id="WKN39810.1"/>
    </source>
</evidence>
<dbReference type="EMBL" id="CP120682">
    <property type="protein sequence ID" value="WKN39810.1"/>
    <property type="molecule type" value="Genomic_DNA"/>
</dbReference>
<evidence type="ECO:0008006" key="2">
    <source>
        <dbReference type="Google" id="ProtNLM"/>
    </source>
</evidence>
<proteinExistence type="predicted"/>
<reference evidence="1" key="2">
    <citation type="journal article" date="2024" name="Antonie Van Leeuwenhoek">
        <title>Roseihalotalea indica gen. nov., sp. nov., a halophilic Bacteroidetes from mesopelagic Southwest Indian Ocean with higher carbohydrate metabolic potential.</title>
        <authorList>
            <person name="Chen B."/>
            <person name="Zhang M."/>
            <person name="Lin D."/>
            <person name="Ye J."/>
            <person name="Tang K."/>
        </authorList>
    </citation>
    <scope>NUCLEOTIDE SEQUENCE</scope>
    <source>
        <strain evidence="1">TK19036</strain>
    </source>
</reference>
<dbReference type="PROSITE" id="PS51257">
    <property type="entry name" value="PROKAR_LIPOPROTEIN"/>
    <property type="match status" value="1"/>
</dbReference>